<sequence>MANPSNLPLDDSERIYLCASNTNVSNFVSVKLSSNQNYHIWSTQMLCLMETHDMRGLVDAAFDGPRASTPKMRKQYNSLLKGWIFGSVCQGVLGTVVNFESAKDVWNHLKLIFAPSVSDRQEMKTEAEDKVTISIQTMTEEDEKKRIKRNKQLRKAVMDDYWPYVKFILQEERKDMGDAMRDTINSDKNTIFHIAVGLSRDDVVKNLLDAIPKGQEEEVLTMQNVDGSTALHIAAIVGNEYAAKLLVEKHKELLNILDNANEDPLSIAYYNMQFETFMCLFEAANNYGKTKEANSQDPDDRMNDDGTNTQDPDDRMNVDGRTKQLRMIKLGVDFLVNAISAKQYSIASKLLEKFPTFANANDEVLMALARTFPSGLNHWETLIYPSLGDIRERINKRTTRLRFVIEVFWQYISEFQHWGNIKMLPELITTLVLILPLAMLVMVYQLICLLILMVHFPFSMVYYFSWKMATKLAAPAIRDIDDEQKEWEEAKKVLVKVCEEIGDAHPSHYDQPILEAARRNVYQVVDEILVRSPKAIQSVDKSGYDIIQLAVIHRSEKIYNLIYRIPKRKSCYRMFKDSSGNNMLHLAGRLAQSYELRRRTGAALQLQRELQWHEELKKLVFPAFITEENIFKETPEMVFTREHENLVKEGEKWMKTTAESCSITAALITTIVFAAAITVPGGSSQETGTPLFTNDIAFIIFAISDAISLFTSTTSLLVFLSILTARFAEEDFLVRLPRRLIIGLGTLFISTTAMMVAFSATLFLVFCDKKPWMLAPICGLACFPIVLFVTLQFPLMVDLFWSTYGPIFSNRYQGRFDADEVQGYFANSHHGRLKQMLLAK</sequence>
<gene>
    <name evidence="1" type="ORF">L6452_26770</name>
</gene>
<reference evidence="1 2" key="2">
    <citation type="journal article" date="2022" name="Mol. Ecol. Resour.">
        <title>The genomes of chicory, endive, great burdock and yacon provide insights into Asteraceae paleo-polyploidization history and plant inulin production.</title>
        <authorList>
            <person name="Fan W."/>
            <person name="Wang S."/>
            <person name="Wang H."/>
            <person name="Wang A."/>
            <person name="Jiang F."/>
            <person name="Liu H."/>
            <person name="Zhao H."/>
            <person name="Xu D."/>
            <person name="Zhang Y."/>
        </authorList>
    </citation>
    <scope>NUCLEOTIDE SEQUENCE [LARGE SCALE GENOMIC DNA]</scope>
    <source>
        <strain evidence="2">cv. Niubang</strain>
    </source>
</reference>
<dbReference type="EMBL" id="CM042055">
    <property type="protein sequence ID" value="KAI3701584.1"/>
    <property type="molecule type" value="Genomic_DNA"/>
</dbReference>
<evidence type="ECO:0000313" key="1">
    <source>
        <dbReference type="EMBL" id="KAI3701584.1"/>
    </source>
</evidence>
<dbReference type="Proteomes" id="UP001055879">
    <property type="component" value="Linkage Group LG09"/>
</dbReference>
<protein>
    <submittedName>
        <fullName evidence="1">Uncharacterized protein</fullName>
    </submittedName>
</protein>
<proteinExistence type="predicted"/>
<organism evidence="1 2">
    <name type="scientific">Arctium lappa</name>
    <name type="common">Greater burdock</name>
    <name type="synonym">Lappa major</name>
    <dbReference type="NCBI Taxonomy" id="4217"/>
    <lineage>
        <taxon>Eukaryota</taxon>
        <taxon>Viridiplantae</taxon>
        <taxon>Streptophyta</taxon>
        <taxon>Embryophyta</taxon>
        <taxon>Tracheophyta</taxon>
        <taxon>Spermatophyta</taxon>
        <taxon>Magnoliopsida</taxon>
        <taxon>eudicotyledons</taxon>
        <taxon>Gunneridae</taxon>
        <taxon>Pentapetalae</taxon>
        <taxon>asterids</taxon>
        <taxon>campanulids</taxon>
        <taxon>Asterales</taxon>
        <taxon>Asteraceae</taxon>
        <taxon>Carduoideae</taxon>
        <taxon>Cardueae</taxon>
        <taxon>Arctiinae</taxon>
        <taxon>Arctium</taxon>
    </lineage>
</organism>
<keyword evidence="2" id="KW-1185">Reference proteome</keyword>
<accession>A0ACB8ZV64</accession>
<evidence type="ECO:0000313" key="2">
    <source>
        <dbReference type="Proteomes" id="UP001055879"/>
    </source>
</evidence>
<name>A0ACB8ZV64_ARCLA</name>
<comment type="caution">
    <text evidence="1">The sequence shown here is derived from an EMBL/GenBank/DDBJ whole genome shotgun (WGS) entry which is preliminary data.</text>
</comment>
<reference evidence="2" key="1">
    <citation type="journal article" date="2022" name="Mol. Ecol. Resour.">
        <title>The genomes of chicory, endive, great burdock and yacon provide insights into Asteraceae palaeo-polyploidization history and plant inulin production.</title>
        <authorList>
            <person name="Fan W."/>
            <person name="Wang S."/>
            <person name="Wang H."/>
            <person name="Wang A."/>
            <person name="Jiang F."/>
            <person name="Liu H."/>
            <person name="Zhao H."/>
            <person name="Xu D."/>
            <person name="Zhang Y."/>
        </authorList>
    </citation>
    <scope>NUCLEOTIDE SEQUENCE [LARGE SCALE GENOMIC DNA]</scope>
    <source>
        <strain evidence="2">cv. Niubang</strain>
    </source>
</reference>